<dbReference type="Pfam" id="PF00067">
    <property type="entry name" value="p450"/>
    <property type="match status" value="1"/>
</dbReference>
<evidence type="ECO:0000256" key="5">
    <source>
        <dbReference type="ARBA" id="ARBA00023004"/>
    </source>
</evidence>
<keyword evidence="3 7" id="KW-0479">Metal-binding</keyword>
<evidence type="ECO:0008006" key="10">
    <source>
        <dbReference type="Google" id="ProtNLM"/>
    </source>
</evidence>
<comment type="caution">
    <text evidence="8">The sequence shown here is derived from an EMBL/GenBank/DDBJ whole genome shotgun (WGS) entry which is preliminary data.</text>
</comment>
<comment type="similarity">
    <text evidence="2 7">Belongs to the cytochrome P450 family.</text>
</comment>
<comment type="cofactor">
    <cofactor evidence="1">
        <name>heme</name>
        <dbReference type="ChEBI" id="CHEBI:30413"/>
    </cofactor>
</comment>
<dbReference type="InterPro" id="IPR036396">
    <property type="entry name" value="Cyt_P450_sf"/>
</dbReference>
<evidence type="ECO:0000256" key="7">
    <source>
        <dbReference type="RuleBase" id="RU000461"/>
    </source>
</evidence>
<name>A0ABR1IXV4_9AGAR</name>
<evidence type="ECO:0000256" key="1">
    <source>
        <dbReference type="ARBA" id="ARBA00001971"/>
    </source>
</evidence>
<evidence type="ECO:0000256" key="3">
    <source>
        <dbReference type="ARBA" id="ARBA00022723"/>
    </source>
</evidence>
<gene>
    <name evidence="8" type="ORF">VKT23_016992</name>
</gene>
<keyword evidence="6 7" id="KW-0503">Monooxygenase</keyword>
<dbReference type="EMBL" id="JBANRG010000067">
    <property type="protein sequence ID" value="KAK7440643.1"/>
    <property type="molecule type" value="Genomic_DNA"/>
</dbReference>
<keyword evidence="9" id="KW-1185">Reference proteome</keyword>
<dbReference type="SUPFAM" id="SSF48264">
    <property type="entry name" value="Cytochrome P450"/>
    <property type="match status" value="1"/>
</dbReference>
<dbReference type="PROSITE" id="PS00086">
    <property type="entry name" value="CYTOCHROME_P450"/>
    <property type="match status" value="1"/>
</dbReference>
<evidence type="ECO:0000313" key="9">
    <source>
        <dbReference type="Proteomes" id="UP001498398"/>
    </source>
</evidence>
<sequence length="415" mass="47305">MYNAPEDVLSMEAAAEELKHTVGPQFCNETYHIPAIKTSLNQNLFAILPGLVDEIALSFAEIVGKYMVEDIEWVPFDGLSTISHIVCRASTRVFLGPSLAHNEEYCRLAREFTNDTLTIGPIMKFLIPGFLRPMIGRIYRSIHGHHRRMVRFLQPIIEERRLLIPDSKPVPHNDMLSWLTSNTEDLQPRSIESLAMRMLNVNFVALHTTTKTLTHAVYHLASQPNYIHILRGEVEQHLGADMAQWNREGLGRCAKIDSFFRETLRLNGLGAIWMPRLAMVDFTFADGTRVSAGKFLATAATVIHEDESVYAQPRTFDGLRFYNMRSSKENIIDESSDDWMFRLTGTSESYLSFGGGRHICPGRFFASMEMKCILAHLVLHYDVRMPNGVRPPDEWYGPTSNPARNVKVMFKRRTL</sequence>
<evidence type="ECO:0000256" key="2">
    <source>
        <dbReference type="ARBA" id="ARBA00010617"/>
    </source>
</evidence>
<dbReference type="InterPro" id="IPR017972">
    <property type="entry name" value="Cyt_P450_CS"/>
</dbReference>
<dbReference type="InterPro" id="IPR001128">
    <property type="entry name" value="Cyt_P450"/>
</dbReference>
<protein>
    <recommendedName>
        <fullName evidence="10">Cytochrome P450</fullName>
    </recommendedName>
</protein>
<organism evidence="8 9">
    <name type="scientific">Marasmiellus scandens</name>
    <dbReference type="NCBI Taxonomy" id="2682957"/>
    <lineage>
        <taxon>Eukaryota</taxon>
        <taxon>Fungi</taxon>
        <taxon>Dikarya</taxon>
        <taxon>Basidiomycota</taxon>
        <taxon>Agaricomycotina</taxon>
        <taxon>Agaricomycetes</taxon>
        <taxon>Agaricomycetidae</taxon>
        <taxon>Agaricales</taxon>
        <taxon>Marasmiineae</taxon>
        <taxon>Omphalotaceae</taxon>
        <taxon>Marasmiellus</taxon>
    </lineage>
</organism>
<proteinExistence type="inferred from homology"/>
<accession>A0ABR1IXV4</accession>
<keyword evidence="4 7" id="KW-0560">Oxidoreductase</keyword>
<keyword evidence="7" id="KW-0349">Heme</keyword>
<dbReference type="InterPro" id="IPR002403">
    <property type="entry name" value="Cyt_P450_E_grp-IV"/>
</dbReference>
<dbReference type="PRINTS" id="PR00385">
    <property type="entry name" value="P450"/>
</dbReference>
<dbReference type="CDD" id="cd11041">
    <property type="entry name" value="CYP503A1-like"/>
    <property type="match status" value="1"/>
</dbReference>
<dbReference type="PANTHER" id="PTHR46206">
    <property type="entry name" value="CYTOCHROME P450"/>
    <property type="match status" value="1"/>
</dbReference>
<dbReference type="Proteomes" id="UP001498398">
    <property type="component" value="Unassembled WGS sequence"/>
</dbReference>
<evidence type="ECO:0000313" key="8">
    <source>
        <dbReference type="EMBL" id="KAK7440643.1"/>
    </source>
</evidence>
<dbReference type="PANTHER" id="PTHR46206:SF1">
    <property type="entry name" value="P450, PUTATIVE (EUROFUNG)-RELATED"/>
    <property type="match status" value="1"/>
</dbReference>
<evidence type="ECO:0000256" key="4">
    <source>
        <dbReference type="ARBA" id="ARBA00023002"/>
    </source>
</evidence>
<dbReference type="PRINTS" id="PR00465">
    <property type="entry name" value="EP450IV"/>
</dbReference>
<evidence type="ECO:0000256" key="6">
    <source>
        <dbReference type="ARBA" id="ARBA00023033"/>
    </source>
</evidence>
<dbReference type="Gene3D" id="1.10.630.10">
    <property type="entry name" value="Cytochrome P450"/>
    <property type="match status" value="1"/>
</dbReference>
<reference evidence="8 9" key="1">
    <citation type="submission" date="2024-01" db="EMBL/GenBank/DDBJ databases">
        <title>A draft genome for the cacao thread blight pathogen Marasmiellus scandens.</title>
        <authorList>
            <person name="Baruah I.K."/>
            <person name="Leung J."/>
            <person name="Bukari Y."/>
            <person name="Amoako-Attah I."/>
            <person name="Meinhardt L.W."/>
            <person name="Bailey B.A."/>
            <person name="Cohen S.P."/>
        </authorList>
    </citation>
    <scope>NUCLEOTIDE SEQUENCE [LARGE SCALE GENOMIC DNA]</scope>
    <source>
        <strain evidence="8 9">GH-19</strain>
    </source>
</reference>
<keyword evidence="5 7" id="KW-0408">Iron</keyword>